<keyword evidence="3" id="KW-1185">Reference proteome</keyword>
<name>A0A975T161_9ACTN</name>
<reference evidence="2" key="1">
    <citation type="submission" date="2021-06" db="EMBL/GenBank/DDBJ databases">
        <title>Complete genome sequence of Nocardioides sp. G188.</title>
        <authorList>
            <person name="Im W.-T."/>
        </authorList>
    </citation>
    <scope>NUCLEOTIDE SEQUENCE</scope>
    <source>
        <strain evidence="2">G188</strain>
    </source>
</reference>
<dbReference type="EMBL" id="CP077062">
    <property type="protein sequence ID" value="QWZ09689.1"/>
    <property type="molecule type" value="Genomic_DNA"/>
</dbReference>
<dbReference type="InterPro" id="IPR010359">
    <property type="entry name" value="IrrE_HExxH"/>
</dbReference>
<dbReference type="InterPro" id="IPR001387">
    <property type="entry name" value="Cro/C1-type_HTH"/>
</dbReference>
<gene>
    <name evidence="2" type="ORF">KRR39_08095</name>
</gene>
<dbReference type="PANTHER" id="PTHR43236">
    <property type="entry name" value="ANTITOXIN HIGA1"/>
    <property type="match status" value="1"/>
</dbReference>
<protein>
    <submittedName>
        <fullName evidence="2">ImmA/IrrE family metallo-endopeptidase</fullName>
    </submittedName>
</protein>
<feature type="domain" description="HTH cro/C1-type" evidence="1">
    <location>
        <begin position="1"/>
        <end position="55"/>
    </location>
</feature>
<evidence type="ECO:0000259" key="1">
    <source>
        <dbReference type="PROSITE" id="PS50943"/>
    </source>
</evidence>
<evidence type="ECO:0000313" key="2">
    <source>
        <dbReference type="EMBL" id="QWZ09689.1"/>
    </source>
</evidence>
<dbReference type="SMART" id="SM00530">
    <property type="entry name" value="HTH_XRE"/>
    <property type="match status" value="1"/>
</dbReference>
<dbReference type="RefSeq" id="WP_216941535.1">
    <property type="nucleotide sequence ID" value="NZ_CP077062.1"/>
</dbReference>
<dbReference type="PANTHER" id="PTHR43236:SF1">
    <property type="entry name" value="BLL7220 PROTEIN"/>
    <property type="match status" value="1"/>
</dbReference>
<dbReference type="Proteomes" id="UP000683575">
    <property type="component" value="Chromosome"/>
</dbReference>
<proteinExistence type="predicted"/>
<dbReference type="CDD" id="cd00093">
    <property type="entry name" value="HTH_XRE"/>
    <property type="match status" value="1"/>
</dbReference>
<dbReference type="InterPro" id="IPR052345">
    <property type="entry name" value="Rad_response_metalloprotease"/>
</dbReference>
<dbReference type="Pfam" id="PF01381">
    <property type="entry name" value="HTH_3"/>
    <property type="match status" value="1"/>
</dbReference>
<dbReference type="AlphaFoldDB" id="A0A975T161"/>
<dbReference type="PROSITE" id="PS50943">
    <property type="entry name" value="HTH_CROC1"/>
    <property type="match status" value="1"/>
</dbReference>
<evidence type="ECO:0000313" key="3">
    <source>
        <dbReference type="Proteomes" id="UP000683575"/>
    </source>
</evidence>
<dbReference type="KEGG" id="nps:KRR39_08095"/>
<dbReference type="Pfam" id="PF06114">
    <property type="entry name" value="Peptidase_M78"/>
    <property type="match status" value="1"/>
</dbReference>
<sequence length="377" mass="40263">MRAARNQVGLSGADLGAFLGLDKTQVSKIEGETRGISVREMPKLAQALRVTPQWLLGLKATPTFSLAHRLNGAAESAGAQVRAAAVLNVEDLLADQGLVDAPVPTAAGQAVMEQIRTGFPAPPRSRQEAQRQGRRMAELVRETLNLGNAELGDLPDLIETHFATDVVLSPLGTDVDGLCAHTEDRAVIVASTSFDAGHVRFTLAHELGHHLLADPRPVIDEDEVEPASGTLTERRVSAFAAHLLLPPAGVGEMLDTRRVTQADFDTQASKAGRAARSLADRYGASVPATVYQLADLGFIADTDTWIDLLDNQKEWADSAVTSQRTIPSVRPPRRLLDAALDAAAARKTGTGPLAVLLEREDEDAIYTEFVAEGSLRA</sequence>
<accession>A0A975T161</accession>
<organism evidence="2 3">
    <name type="scientific">Nocardioides panacis</name>
    <dbReference type="NCBI Taxonomy" id="2849501"/>
    <lineage>
        <taxon>Bacteria</taxon>
        <taxon>Bacillati</taxon>
        <taxon>Actinomycetota</taxon>
        <taxon>Actinomycetes</taxon>
        <taxon>Propionibacteriales</taxon>
        <taxon>Nocardioidaceae</taxon>
        <taxon>Nocardioides</taxon>
    </lineage>
</organism>